<evidence type="ECO:0000256" key="1">
    <source>
        <dbReference type="SAM" id="Phobius"/>
    </source>
</evidence>
<dbReference type="RefSeq" id="WP_149328918.1">
    <property type="nucleotide sequence ID" value="NZ_VTPY01000005.1"/>
</dbReference>
<dbReference type="Proteomes" id="UP000486760">
    <property type="component" value="Unassembled WGS sequence"/>
</dbReference>
<keyword evidence="3" id="KW-1185">Reference proteome</keyword>
<organism evidence="2 3">
    <name type="scientific">Billgrantia pellis</name>
    <dbReference type="NCBI Taxonomy" id="2606936"/>
    <lineage>
        <taxon>Bacteria</taxon>
        <taxon>Pseudomonadati</taxon>
        <taxon>Pseudomonadota</taxon>
        <taxon>Gammaproteobacteria</taxon>
        <taxon>Oceanospirillales</taxon>
        <taxon>Halomonadaceae</taxon>
        <taxon>Billgrantia</taxon>
    </lineage>
</organism>
<accession>A0A7V7FY06</accession>
<proteinExistence type="predicted"/>
<keyword evidence="1" id="KW-0812">Transmembrane</keyword>
<protein>
    <submittedName>
        <fullName evidence="2">Uncharacterized protein</fullName>
    </submittedName>
</protein>
<feature type="transmembrane region" description="Helical" evidence="1">
    <location>
        <begin position="20"/>
        <end position="40"/>
    </location>
</feature>
<keyword evidence="1" id="KW-0472">Membrane</keyword>
<comment type="caution">
    <text evidence="2">The sequence shown here is derived from an EMBL/GenBank/DDBJ whole genome shotgun (WGS) entry which is preliminary data.</text>
</comment>
<sequence>MSAMLESFWFFLIDKENYHFLRLASGSVTWILILGGWFVVNKQNNSRELRKELRSVLDAVRVDILDLSAESVKYHTEQPGKDEDYNIVMKFKRINRRVNRLPLSLHDRNNILNLIFLFKKAVTLRNFETSKYERQAKNSQLVGEIEHAVEEVLDEIEHCFSRKFK</sequence>
<keyword evidence="1" id="KW-1133">Transmembrane helix</keyword>
<name>A0A7V7FY06_9GAMM</name>
<dbReference type="AlphaFoldDB" id="A0A7V7FY06"/>
<evidence type="ECO:0000313" key="2">
    <source>
        <dbReference type="EMBL" id="KAA0011175.1"/>
    </source>
</evidence>
<reference evidence="2 3" key="1">
    <citation type="submission" date="2019-08" db="EMBL/GenBank/DDBJ databases">
        <title>Bioinformatics analysis of the strain L3 and L5.</title>
        <authorList>
            <person name="Li X."/>
        </authorList>
    </citation>
    <scope>NUCLEOTIDE SEQUENCE [LARGE SCALE GENOMIC DNA]</scope>
    <source>
        <strain evidence="2 3">L5</strain>
    </source>
</reference>
<gene>
    <name evidence="2" type="ORF">F0A17_13700</name>
</gene>
<evidence type="ECO:0000313" key="3">
    <source>
        <dbReference type="Proteomes" id="UP000486760"/>
    </source>
</evidence>
<dbReference type="EMBL" id="VTPY01000005">
    <property type="protein sequence ID" value="KAA0011175.1"/>
    <property type="molecule type" value="Genomic_DNA"/>
</dbReference>